<feature type="compositionally biased region" description="Basic and acidic residues" evidence="1">
    <location>
        <begin position="81"/>
        <end position="91"/>
    </location>
</feature>
<evidence type="ECO:0000313" key="3">
    <source>
        <dbReference type="Proteomes" id="UP001604277"/>
    </source>
</evidence>
<comment type="caution">
    <text evidence="2">The sequence shown here is derived from an EMBL/GenBank/DDBJ whole genome shotgun (WGS) entry which is preliminary data.</text>
</comment>
<keyword evidence="3" id="KW-1185">Reference proteome</keyword>
<dbReference type="AlphaFoldDB" id="A0ABD1VMQ0"/>
<evidence type="ECO:0000313" key="2">
    <source>
        <dbReference type="EMBL" id="KAL2538629.1"/>
    </source>
</evidence>
<organism evidence="2 3">
    <name type="scientific">Forsythia ovata</name>
    <dbReference type="NCBI Taxonomy" id="205694"/>
    <lineage>
        <taxon>Eukaryota</taxon>
        <taxon>Viridiplantae</taxon>
        <taxon>Streptophyta</taxon>
        <taxon>Embryophyta</taxon>
        <taxon>Tracheophyta</taxon>
        <taxon>Spermatophyta</taxon>
        <taxon>Magnoliopsida</taxon>
        <taxon>eudicotyledons</taxon>
        <taxon>Gunneridae</taxon>
        <taxon>Pentapetalae</taxon>
        <taxon>asterids</taxon>
        <taxon>lamiids</taxon>
        <taxon>Lamiales</taxon>
        <taxon>Oleaceae</taxon>
        <taxon>Forsythieae</taxon>
        <taxon>Forsythia</taxon>
    </lineage>
</organism>
<dbReference type="EMBL" id="JBFOLJ010000005">
    <property type="protein sequence ID" value="KAL2538629.1"/>
    <property type="molecule type" value="Genomic_DNA"/>
</dbReference>
<gene>
    <name evidence="2" type="ORF">Fot_20020</name>
</gene>
<protein>
    <submittedName>
        <fullName evidence="2">Uncharacterized protein</fullName>
    </submittedName>
</protein>
<reference evidence="3" key="1">
    <citation type="submission" date="2024-07" db="EMBL/GenBank/DDBJ databases">
        <title>Two chromosome-level genome assemblies of Korean endemic species Abeliophyllum distichum and Forsythia ovata (Oleaceae).</title>
        <authorList>
            <person name="Jang H."/>
        </authorList>
    </citation>
    <scope>NUCLEOTIDE SEQUENCE [LARGE SCALE GENOMIC DNA]</scope>
</reference>
<feature type="region of interest" description="Disordered" evidence="1">
    <location>
        <begin position="66"/>
        <end position="94"/>
    </location>
</feature>
<sequence>MLDVIPNSDLRLELVFAYTFDKTHEQFCSNHTTIYNFQKAIKQESTRKIARPEISIKTCFASRMPVTRGGYKSGQASQEKSTQDGGKRSTRNDYGYSEANILNDELEYEHIDDAFYSEDMYKSNNRGRGHKYL</sequence>
<name>A0ABD1VMQ0_9LAMI</name>
<accession>A0ABD1VMQ0</accession>
<dbReference type="Proteomes" id="UP001604277">
    <property type="component" value="Unassembled WGS sequence"/>
</dbReference>
<proteinExistence type="predicted"/>
<evidence type="ECO:0000256" key="1">
    <source>
        <dbReference type="SAM" id="MobiDB-lite"/>
    </source>
</evidence>